<dbReference type="PANTHER" id="PTHR33529:SF6">
    <property type="entry name" value="YJGP_YJGQ FAMILY PERMEASE"/>
    <property type="match status" value="1"/>
</dbReference>
<dbReference type="EMBL" id="BMDO01000009">
    <property type="protein sequence ID" value="GGI51919.1"/>
    <property type="molecule type" value="Genomic_DNA"/>
</dbReference>
<sequence length="450" mass="51025">MLFLFKYIDDLIGKGFQWYIILELMMYASMTNVAMALPLSILLSSIMTYGNLGENYELVAIKSAGISLTRAMYPMLIVVTLLSIGAFIFSDYMLPIANFKYYSLLYDVRQQKTSFLISEGVFNNSFQSQGYSIRVQKKDPDGQTLYGVMIYENKPGSNNLIVTIAKQAIMYRTPDDLFLVLKIKDGVRYEEEAGEGSLNPRKMFRRERFTSTEQKFSLESFKMKRTDANEWRSTIQMMNLKQLSKFQDSSIKAVNNINRGNTSIITSYLRYFAVPHKLASGNPVKSDASLSIIKPDALQRALPNALNEAQSVRESLRTLSERYKEDSKNIRKYSIEYQKKFTLSAACLVLFLIGAPLGAIIRKGGLGLPLVVSVVFFLIYYIIATIGEKSAKEGSMTPAMGMWIAIMILTPIGLFLSYKAANDSVLFDTDAYKRYFVKVFKRKKALSELH</sequence>
<evidence type="ECO:0000256" key="4">
    <source>
        <dbReference type="ARBA" id="ARBA00022989"/>
    </source>
</evidence>
<keyword evidence="3 6" id="KW-0812">Transmembrane</keyword>
<accession>A0A917N2X0</accession>
<name>A0A917N2X0_9SPHI</name>
<reference evidence="7" key="2">
    <citation type="submission" date="2020-09" db="EMBL/GenBank/DDBJ databases">
        <authorList>
            <person name="Sun Q."/>
            <person name="Sedlacek I."/>
        </authorList>
    </citation>
    <scope>NUCLEOTIDE SEQUENCE</scope>
    <source>
        <strain evidence="7">CCM 8711</strain>
    </source>
</reference>
<evidence type="ECO:0000256" key="6">
    <source>
        <dbReference type="SAM" id="Phobius"/>
    </source>
</evidence>
<evidence type="ECO:0008006" key="9">
    <source>
        <dbReference type="Google" id="ProtNLM"/>
    </source>
</evidence>
<dbReference type="Proteomes" id="UP000662074">
    <property type="component" value="Unassembled WGS sequence"/>
</dbReference>
<evidence type="ECO:0000256" key="1">
    <source>
        <dbReference type="ARBA" id="ARBA00004651"/>
    </source>
</evidence>
<dbReference type="GO" id="GO:0043190">
    <property type="term" value="C:ATP-binding cassette (ABC) transporter complex"/>
    <property type="evidence" value="ECO:0007669"/>
    <property type="project" value="TreeGrafter"/>
</dbReference>
<keyword evidence="5 6" id="KW-0472">Membrane</keyword>
<comment type="subcellular location">
    <subcellularLocation>
        <location evidence="1">Cell membrane</location>
        <topology evidence="1">Multi-pass membrane protein</topology>
    </subcellularLocation>
</comment>
<comment type="caution">
    <text evidence="7">The sequence shown here is derived from an EMBL/GenBank/DDBJ whole genome shotgun (WGS) entry which is preliminary data.</text>
</comment>
<dbReference type="AlphaFoldDB" id="A0A917N2X0"/>
<keyword evidence="4 6" id="KW-1133">Transmembrane helix</keyword>
<dbReference type="Pfam" id="PF03739">
    <property type="entry name" value="LptF_LptG"/>
    <property type="match status" value="1"/>
</dbReference>
<evidence type="ECO:0000256" key="2">
    <source>
        <dbReference type="ARBA" id="ARBA00022475"/>
    </source>
</evidence>
<keyword evidence="8" id="KW-1185">Reference proteome</keyword>
<evidence type="ECO:0000313" key="8">
    <source>
        <dbReference type="Proteomes" id="UP000662074"/>
    </source>
</evidence>
<reference evidence="7" key="1">
    <citation type="journal article" date="2014" name="Int. J. Syst. Evol. Microbiol.">
        <title>Complete genome sequence of Corynebacterium casei LMG S-19264T (=DSM 44701T), isolated from a smear-ripened cheese.</title>
        <authorList>
            <consortium name="US DOE Joint Genome Institute (JGI-PGF)"/>
            <person name="Walter F."/>
            <person name="Albersmeier A."/>
            <person name="Kalinowski J."/>
            <person name="Ruckert C."/>
        </authorList>
    </citation>
    <scope>NUCLEOTIDE SEQUENCE</scope>
    <source>
        <strain evidence="7">CCM 8711</strain>
    </source>
</reference>
<evidence type="ECO:0000256" key="3">
    <source>
        <dbReference type="ARBA" id="ARBA00022692"/>
    </source>
</evidence>
<feature type="transmembrane region" description="Helical" evidence="6">
    <location>
        <begin position="341"/>
        <end position="361"/>
    </location>
</feature>
<dbReference type="PANTHER" id="PTHR33529">
    <property type="entry name" value="SLR0882 PROTEIN-RELATED"/>
    <property type="match status" value="1"/>
</dbReference>
<feature type="transmembrane region" description="Helical" evidence="6">
    <location>
        <begin position="72"/>
        <end position="94"/>
    </location>
</feature>
<evidence type="ECO:0000313" key="7">
    <source>
        <dbReference type="EMBL" id="GGI51919.1"/>
    </source>
</evidence>
<feature type="transmembrane region" description="Helical" evidence="6">
    <location>
        <begin position="399"/>
        <end position="418"/>
    </location>
</feature>
<proteinExistence type="predicted"/>
<keyword evidence="2" id="KW-1003">Cell membrane</keyword>
<dbReference type="InterPro" id="IPR005495">
    <property type="entry name" value="LptG/LptF_permease"/>
</dbReference>
<evidence type="ECO:0000256" key="5">
    <source>
        <dbReference type="ARBA" id="ARBA00023136"/>
    </source>
</evidence>
<organism evidence="7 8">
    <name type="scientific">Mucilaginibacter galii</name>
    <dbReference type="NCBI Taxonomy" id="2005073"/>
    <lineage>
        <taxon>Bacteria</taxon>
        <taxon>Pseudomonadati</taxon>
        <taxon>Bacteroidota</taxon>
        <taxon>Sphingobacteriia</taxon>
        <taxon>Sphingobacteriales</taxon>
        <taxon>Sphingobacteriaceae</taxon>
        <taxon>Mucilaginibacter</taxon>
    </lineage>
</organism>
<dbReference type="GO" id="GO:0015920">
    <property type="term" value="P:lipopolysaccharide transport"/>
    <property type="evidence" value="ECO:0007669"/>
    <property type="project" value="TreeGrafter"/>
</dbReference>
<gene>
    <name evidence="7" type="ORF">GCM10011425_31310</name>
</gene>
<feature type="transmembrane region" description="Helical" evidence="6">
    <location>
        <begin position="367"/>
        <end position="387"/>
    </location>
</feature>
<protein>
    <recommendedName>
        <fullName evidence="9">YjgP/YjgQ family permease</fullName>
    </recommendedName>
</protein>